<dbReference type="InterPro" id="IPR006474">
    <property type="entry name" value="Helicase_Cas3_CRISPR-ass_core"/>
</dbReference>
<comment type="caution">
    <text evidence="11">The sequence shown here is derived from an EMBL/GenBank/DDBJ whole genome shotgun (WGS) entry which is preliminary data.</text>
</comment>
<evidence type="ECO:0000313" key="12">
    <source>
        <dbReference type="Proteomes" id="UP000004641"/>
    </source>
</evidence>
<dbReference type="InterPro" id="IPR050547">
    <property type="entry name" value="DEAD_box_RNA_helicases"/>
</dbReference>
<dbReference type="GO" id="GO:0051607">
    <property type="term" value="P:defense response to virus"/>
    <property type="evidence" value="ECO:0007669"/>
    <property type="project" value="UniProtKB-KW"/>
</dbReference>
<sequence>MRKYPLSLLKDKNIVTFFDFWGKTRRGEKEGGDGYHLLCWHSLDVAAMGYLMVKRNCFGLADYFRQLGISDKEQAAQFFAWLLCWHDIGKFARSFQQLYLAPELKIPEGSRKNYEKISHSTLGYWLWNYYLSECEELLPSSSLSSRKLTRVIEMWMSITTGHHGRPPDRIDELDNFLPEDKAAARDFLLEIKALFPLIEIPTFWDDDEGVELLKQLSWYISATVVLADWTGSSTRFFPRVAHPMDIKDYWQKTLVQAQNALTVFPPKAETAPFTGINTLFPFIEHPTPLQQKVLDLDISQPGPQLFILEDVTGAGKTEAALILAHRLMAARKAQGLFFGLPTMATANAMYDRLVKTWLAFYSPESRPSLVLAHSARTLMDRFNESLWSGDLVGSEEPDEQTFSQGCAAWFANSNKKALLAEIGVGTLDQAMMAVMPFKHNNLRLLGLSNKILLADEIHACDAYMSCILEGLIERQARGGNSVILLSATLSQQQRDKLVAAFARGTEGQQEAPFLEKDDYPWLTHVTKSDVNSHRVATRKDVERSVSVGWLHSEQESIARIESAVSQGKCIAWIRNSVDDAIKVHRQLLARGVIPASSLSLFHSRFAFSDRQRIEMETLARFGKEDGSQRAGKVLICTQVLEQSVDCDLDEMISDLAPVDLLIQRAGRLQRHIRDINGQLKRDGKDERSPPELLILAPVWDDAPGDEWFGSAMRNSAYVYPDHGRIWLTQRVLREQGAIQMPHAARLLIESVYGEDVVMPEGFARSEQEQVGKYYCDRAMAKKFVLNFKPGYAANINDYLPEKLSTRLAEESVSLWLATCIAGVVKPYATGAHAWEMSVVRVRRSWWKKHRDEFSLLEGEAFRQWCIEQRQDPEMANVILVTDDESCGYSAREGLIGKVD</sequence>
<dbReference type="GO" id="GO:0003724">
    <property type="term" value="F:RNA helicase activity"/>
    <property type="evidence" value="ECO:0007669"/>
    <property type="project" value="TreeGrafter"/>
</dbReference>
<dbReference type="InterPro" id="IPR038257">
    <property type="entry name" value="CRISPR-assoc_Cas3_HD_sf"/>
</dbReference>
<dbReference type="CDD" id="cd09641">
    <property type="entry name" value="Cas3''_I"/>
    <property type="match status" value="1"/>
</dbReference>
<organism evidence="11 12">
    <name type="scientific">Escherichia coli O157:H7 (strain EC869)</name>
    <dbReference type="NCBI Taxonomy" id="478008"/>
    <lineage>
        <taxon>Bacteria</taxon>
        <taxon>Pseudomonadati</taxon>
        <taxon>Pseudomonadota</taxon>
        <taxon>Gammaproteobacteria</taxon>
        <taxon>Enterobacterales</taxon>
        <taxon>Enterobacteriaceae</taxon>
        <taxon>Escherichia</taxon>
    </lineage>
</organism>
<keyword evidence="7" id="KW-0347">Helicase</keyword>
<dbReference type="Gene3D" id="1.10.3210.30">
    <property type="match status" value="1"/>
</dbReference>
<dbReference type="InterPro" id="IPR006483">
    <property type="entry name" value="CRISPR-assoc_Cas3_HD"/>
</dbReference>
<evidence type="ECO:0000256" key="2">
    <source>
        <dbReference type="ARBA" id="ARBA00009046"/>
    </source>
</evidence>
<dbReference type="GO" id="GO:0016787">
    <property type="term" value="F:hydrolase activity"/>
    <property type="evidence" value="ECO:0007669"/>
    <property type="project" value="UniProtKB-KW"/>
</dbReference>
<dbReference type="Pfam" id="PF18019">
    <property type="entry name" value="Cas3_HD"/>
    <property type="match status" value="1"/>
</dbReference>
<evidence type="ECO:0000256" key="8">
    <source>
        <dbReference type="ARBA" id="ARBA00022840"/>
    </source>
</evidence>
<feature type="domain" description="HD Cas3-type" evidence="10">
    <location>
        <begin position="31"/>
        <end position="230"/>
    </location>
</feature>
<proteinExistence type="inferred from homology"/>
<comment type="similarity">
    <text evidence="1">In the N-terminal section; belongs to the CRISPR-associated nuclease Cas3-HD family.</text>
</comment>
<dbReference type="PANTHER" id="PTHR47963:SF9">
    <property type="entry name" value="CRISPR-ASSOCIATED ENDONUCLEASE_HELICASE CAS3"/>
    <property type="match status" value="1"/>
</dbReference>
<dbReference type="SUPFAM" id="SSF52540">
    <property type="entry name" value="P-loop containing nucleoside triphosphate hydrolases"/>
    <property type="match status" value="1"/>
</dbReference>
<evidence type="ECO:0000256" key="6">
    <source>
        <dbReference type="ARBA" id="ARBA00022801"/>
    </source>
</evidence>
<evidence type="ECO:0000256" key="5">
    <source>
        <dbReference type="ARBA" id="ARBA00022741"/>
    </source>
</evidence>
<gene>
    <name evidence="11" type="primary">cas3</name>
    <name evidence="11" type="ORF">ECH7EC869_3970</name>
</gene>
<dbReference type="Proteomes" id="UP000004641">
    <property type="component" value="Unassembled WGS sequence"/>
</dbReference>
<keyword evidence="6" id="KW-0378">Hydrolase</keyword>
<evidence type="ECO:0000256" key="4">
    <source>
        <dbReference type="ARBA" id="ARBA00022723"/>
    </source>
</evidence>
<dbReference type="GO" id="GO:0046872">
    <property type="term" value="F:metal ion binding"/>
    <property type="evidence" value="ECO:0007669"/>
    <property type="project" value="UniProtKB-KW"/>
</dbReference>
<evidence type="ECO:0000256" key="7">
    <source>
        <dbReference type="ARBA" id="ARBA00022806"/>
    </source>
</evidence>
<dbReference type="PANTHER" id="PTHR47963">
    <property type="entry name" value="DEAD-BOX ATP-DEPENDENT RNA HELICASE 47, MITOCHONDRIAL"/>
    <property type="match status" value="1"/>
</dbReference>
<dbReference type="GO" id="GO:0004518">
    <property type="term" value="F:nuclease activity"/>
    <property type="evidence" value="ECO:0007669"/>
    <property type="project" value="UniProtKB-KW"/>
</dbReference>
<dbReference type="RefSeq" id="WP_001233978.1">
    <property type="nucleotide sequence ID" value="NZ_ABHU01000011.1"/>
</dbReference>
<dbReference type="Pfam" id="PF22590">
    <property type="entry name" value="Cas3-like_C_2"/>
    <property type="match status" value="1"/>
</dbReference>
<dbReference type="SMR" id="A0A0H3PNB0"/>
<dbReference type="InterPro" id="IPR027417">
    <property type="entry name" value="P-loop_NTPase"/>
</dbReference>
<reference evidence="11 12" key="1">
    <citation type="journal article" date="2011" name="Appl. Environ. Microbiol.">
        <title>Genome signatures of Escherichia coli O157:H7 isolates from the bovine host reservoir.</title>
        <authorList>
            <person name="Eppinger M."/>
            <person name="Mammel M.K."/>
            <person name="Leclerc J.E."/>
            <person name="Ravel J."/>
            <person name="Cebula T.A."/>
        </authorList>
    </citation>
    <scope>NUCLEOTIDE SEQUENCE [LARGE SCALE GENOMIC DNA]</scope>
    <source>
        <strain evidence="11 12">EC869</strain>
    </source>
</reference>
<dbReference type="NCBIfam" id="TIGR01596">
    <property type="entry name" value="cas3_HD"/>
    <property type="match status" value="1"/>
</dbReference>
<dbReference type="Gene3D" id="3.40.50.300">
    <property type="entry name" value="P-loop containing nucleotide triphosphate hydrolases"/>
    <property type="match status" value="2"/>
</dbReference>
<evidence type="ECO:0000259" key="10">
    <source>
        <dbReference type="PROSITE" id="PS51643"/>
    </source>
</evidence>
<dbReference type="InterPro" id="IPR014001">
    <property type="entry name" value="Helicase_ATP-bd"/>
</dbReference>
<comment type="similarity">
    <text evidence="2">In the central section; belongs to the CRISPR-associated helicase Cas3 family.</text>
</comment>
<name>A0A0H3PNB0_ECO5C</name>
<keyword evidence="9" id="KW-0051">Antiviral defense</keyword>
<keyword evidence="5" id="KW-0547">Nucleotide-binding</keyword>
<evidence type="ECO:0000256" key="1">
    <source>
        <dbReference type="ARBA" id="ARBA00006847"/>
    </source>
</evidence>
<keyword evidence="3" id="KW-0540">Nuclease</keyword>
<evidence type="ECO:0000313" key="11">
    <source>
        <dbReference type="EMBL" id="EDU90575.1"/>
    </source>
</evidence>
<dbReference type="PROSITE" id="PS51643">
    <property type="entry name" value="HD_CAS3"/>
    <property type="match status" value="1"/>
</dbReference>
<keyword evidence="8" id="KW-0067">ATP-binding</keyword>
<dbReference type="AlphaFoldDB" id="A0A0H3PNB0"/>
<evidence type="ECO:0000256" key="3">
    <source>
        <dbReference type="ARBA" id="ARBA00022722"/>
    </source>
</evidence>
<protein>
    <submittedName>
        <fullName evidence="11">CRISPR-associated helicase Cas3</fullName>
    </submittedName>
</protein>
<accession>A0A0H3PNB0</accession>
<keyword evidence="4" id="KW-0479">Metal-binding</keyword>
<dbReference type="GO" id="GO:0003723">
    <property type="term" value="F:RNA binding"/>
    <property type="evidence" value="ECO:0007669"/>
    <property type="project" value="TreeGrafter"/>
</dbReference>
<dbReference type="GO" id="GO:0005524">
    <property type="term" value="F:ATP binding"/>
    <property type="evidence" value="ECO:0007669"/>
    <property type="project" value="UniProtKB-KW"/>
</dbReference>
<dbReference type="SMART" id="SM00487">
    <property type="entry name" value="DEXDc"/>
    <property type="match status" value="1"/>
</dbReference>
<dbReference type="EMBL" id="ABHU01000011">
    <property type="protein sequence ID" value="EDU90575.1"/>
    <property type="molecule type" value="Genomic_DNA"/>
</dbReference>
<dbReference type="InterPro" id="IPR054712">
    <property type="entry name" value="Cas3-like_dom"/>
</dbReference>
<dbReference type="NCBIfam" id="TIGR01587">
    <property type="entry name" value="cas3_core"/>
    <property type="match status" value="1"/>
</dbReference>
<evidence type="ECO:0000256" key="9">
    <source>
        <dbReference type="ARBA" id="ARBA00023118"/>
    </source>
</evidence>